<proteinExistence type="predicted"/>
<name>A0AAD7WAZ5_9TELE</name>
<sequence length="106" mass="12014">MGWDVFLSKLVAIGCDGTAVVVGKRGGVASLLQKEQEEMIVINSSAMTIHRAMNQCLSTITKYKTRSILPSQRWSQWNLRRRGQVLRLLQQKIQTLPQEKMSLTAR</sequence>
<comment type="caution">
    <text evidence="1">The sequence shown here is derived from an EMBL/GenBank/DDBJ whole genome shotgun (WGS) entry which is preliminary data.</text>
</comment>
<evidence type="ECO:0000313" key="1">
    <source>
        <dbReference type="EMBL" id="KAJ8389309.1"/>
    </source>
</evidence>
<dbReference type="EMBL" id="JAINUG010000184">
    <property type="protein sequence ID" value="KAJ8389309.1"/>
    <property type="molecule type" value="Genomic_DNA"/>
</dbReference>
<evidence type="ECO:0000313" key="2">
    <source>
        <dbReference type="Proteomes" id="UP001221898"/>
    </source>
</evidence>
<protein>
    <submittedName>
        <fullName evidence="1">Uncharacterized protein</fullName>
    </submittedName>
</protein>
<keyword evidence="2" id="KW-1185">Reference proteome</keyword>
<reference evidence="1" key="1">
    <citation type="journal article" date="2023" name="Science">
        <title>Genome structures resolve the early diversification of teleost fishes.</title>
        <authorList>
            <person name="Parey E."/>
            <person name="Louis A."/>
            <person name="Montfort J."/>
            <person name="Bouchez O."/>
            <person name="Roques C."/>
            <person name="Iampietro C."/>
            <person name="Lluch J."/>
            <person name="Castinel A."/>
            <person name="Donnadieu C."/>
            <person name="Desvignes T."/>
            <person name="Floi Bucao C."/>
            <person name="Jouanno E."/>
            <person name="Wen M."/>
            <person name="Mejri S."/>
            <person name="Dirks R."/>
            <person name="Jansen H."/>
            <person name="Henkel C."/>
            <person name="Chen W.J."/>
            <person name="Zahm M."/>
            <person name="Cabau C."/>
            <person name="Klopp C."/>
            <person name="Thompson A.W."/>
            <person name="Robinson-Rechavi M."/>
            <person name="Braasch I."/>
            <person name="Lecointre G."/>
            <person name="Bobe J."/>
            <person name="Postlethwait J.H."/>
            <person name="Berthelot C."/>
            <person name="Roest Crollius H."/>
            <person name="Guiguen Y."/>
        </authorList>
    </citation>
    <scope>NUCLEOTIDE SEQUENCE</scope>
    <source>
        <strain evidence="1">NC1722</strain>
    </source>
</reference>
<dbReference type="Proteomes" id="UP001221898">
    <property type="component" value="Unassembled WGS sequence"/>
</dbReference>
<organism evidence="1 2">
    <name type="scientific">Aldrovandia affinis</name>
    <dbReference type="NCBI Taxonomy" id="143900"/>
    <lineage>
        <taxon>Eukaryota</taxon>
        <taxon>Metazoa</taxon>
        <taxon>Chordata</taxon>
        <taxon>Craniata</taxon>
        <taxon>Vertebrata</taxon>
        <taxon>Euteleostomi</taxon>
        <taxon>Actinopterygii</taxon>
        <taxon>Neopterygii</taxon>
        <taxon>Teleostei</taxon>
        <taxon>Notacanthiformes</taxon>
        <taxon>Halosauridae</taxon>
        <taxon>Aldrovandia</taxon>
    </lineage>
</organism>
<dbReference type="AlphaFoldDB" id="A0AAD7WAZ5"/>
<accession>A0AAD7WAZ5</accession>
<gene>
    <name evidence="1" type="ORF">AAFF_G00121740</name>
</gene>